<dbReference type="GO" id="GO:0016579">
    <property type="term" value="P:protein deubiquitination"/>
    <property type="evidence" value="ECO:0007669"/>
    <property type="project" value="InterPro"/>
</dbReference>
<evidence type="ECO:0000313" key="7">
    <source>
        <dbReference type="Proteomes" id="UP001149090"/>
    </source>
</evidence>
<dbReference type="Proteomes" id="UP001149090">
    <property type="component" value="Unassembled WGS sequence"/>
</dbReference>
<feature type="compositionally biased region" description="Basic and acidic residues" evidence="3">
    <location>
        <begin position="625"/>
        <end position="640"/>
    </location>
</feature>
<evidence type="ECO:0000259" key="5">
    <source>
        <dbReference type="Pfam" id="PF13359"/>
    </source>
</evidence>
<dbReference type="AlphaFoldDB" id="A0A9Q0LNU0"/>
<evidence type="ECO:0000256" key="2">
    <source>
        <dbReference type="ARBA" id="ARBA00022723"/>
    </source>
</evidence>
<comment type="caution">
    <text evidence="6">The sequence shown here is derived from an EMBL/GenBank/DDBJ whole genome shotgun (WGS) entry which is preliminary data.</text>
</comment>
<feature type="compositionally biased region" description="Low complexity" evidence="3">
    <location>
        <begin position="393"/>
        <end position="403"/>
    </location>
</feature>
<feature type="region of interest" description="Disordered" evidence="3">
    <location>
        <begin position="614"/>
        <end position="673"/>
    </location>
</feature>
<evidence type="ECO:0000259" key="4">
    <source>
        <dbReference type="Pfam" id="PF00443"/>
    </source>
</evidence>
<feature type="region of interest" description="Disordered" evidence="3">
    <location>
        <begin position="363"/>
        <end position="410"/>
    </location>
</feature>
<keyword evidence="7" id="KW-1185">Reference proteome</keyword>
<feature type="compositionally biased region" description="Basic and acidic residues" evidence="3">
    <location>
        <begin position="366"/>
        <end position="376"/>
    </location>
</feature>
<dbReference type="Pfam" id="PF13359">
    <property type="entry name" value="DDE_Tnp_4"/>
    <property type="match status" value="1"/>
</dbReference>
<evidence type="ECO:0000256" key="3">
    <source>
        <dbReference type="SAM" id="MobiDB-lite"/>
    </source>
</evidence>
<reference evidence="6" key="1">
    <citation type="submission" date="2022-10" db="EMBL/GenBank/DDBJ databases">
        <title>Novel sulphate-reducing endosymbionts in the free-living metamonad Anaeramoeba.</title>
        <authorList>
            <person name="Jerlstrom-Hultqvist J."/>
            <person name="Cepicka I."/>
            <person name="Gallot-Lavallee L."/>
            <person name="Salas-Leiva D."/>
            <person name="Curtis B.A."/>
            <person name="Zahonova K."/>
            <person name="Pipaliya S."/>
            <person name="Dacks J."/>
            <person name="Roger A.J."/>
        </authorList>
    </citation>
    <scope>NUCLEOTIDE SEQUENCE</scope>
    <source>
        <strain evidence="6">BMAN</strain>
    </source>
</reference>
<dbReference type="InterPro" id="IPR027806">
    <property type="entry name" value="HARBI1_dom"/>
</dbReference>
<keyword evidence="2" id="KW-0479">Metal-binding</keyword>
<dbReference type="CDD" id="cd02257">
    <property type="entry name" value="Peptidase_C19"/>
    <property type="match status" value="1"/>
</dbReference>
<comment type="cofactor">
    <cofactor evidence="1">
        <name>a divalent metal cation</name>
        <dbReference type="ChEBI" id="CHEBI:60240"/>
    </cofactor>
</comment>
<evidence type="ECO:0000256" key="1">
    <source>
        <dbReference type="ARBA" id="ARBA00001968"/>
    </source>
</evidence>
<dbReference type="InterPro" id="IPR038765">
    <property type="entry name" value="Papain-like_cys_pep_sf"/>
</dbReference>
<feature type="domain" description="DDE Tnp4" evidence="5">
    <location>
        <begin position="177"/>
        <end position="326"/>
    </location>
</feature>
<sequence length="1169" mass="135543">MKPFQIDKKIFEMIQHFKTNRKIIRSRVYEFGHDDILEEDKVIIDPQNPYGIRINWKLASTYPLLLKVLTGYTLEGFLDCFQYVKDIISPFNQRAPKRILSPEDIWLAFLTYFYSYCPFSSMEVFFGIPRASMNSLFKKFLVPIHNELKNQIHWISKKEQKKNNIGFPNYPKAMAVVDATVQEIQRPKNKTKRTLTYSGKHKKYCFKSLTIHSPNGLMMDCVPGVTGKNHDKIVWDITDWSDKCEEIVRDKNGKKKKKRYQILADSGFQGIQKQCKAVLPSKKTSAGLTQEKIHNNIKLSSDRVLVENYYGRLKKFNIMMFKFRGNMTDFRLLFNYNPRKKKSKCNKPNFFQMNEDDQFELIQDSPKSDRSSKENSPKQSKKRKMIVEPPSNPLSQSNSPKKPALNFFSDLKSDGPSQKSNLSLKGIENPCNSCFMISVLQLFLRTNGEFFNPQGSLVEKILSISQQMKTEKETVPYSYLVSLQNDLKGIKKMYGPNPSQKDAHDFLDFLLDNLRIDSLLLYNNTLNKKIQIPIRENLSLIRAHCGLEKKKIFYGACGHWSETETEFYSLNIFLHPPVANTPIHLLDLIDSYFSLIHPDKDNLMICEECKKQKKKNSNEKSTSSTKKEISLTPEKTEKLSQKTKRRRKGRKHQSKTHEVTSPKDIPKKEEITPKSQSQQFFISDFPHFFWIHLERFWWKKDGSTGKKNWPVVIPDKIDLQKYGEENWIPHNIQDISTPPCILSNQSSPLNEVDERIESIETNQSNNLKEKDLLNENNQSLYSSSLVFSSKSSQSNQIDERIESIETNQIDERIESIETNQSNNLKEKDLLNENNQSLYSSSLVFSSKSSQSNQIDERIESIETNQIDERIESIETNQIDERIESIETNQSNNLKEKDLLNENNQSLYSSSLIFSSKSSQSNQIDERIESIETNQIDERIESIETNQSNNLKEKDLLNENNQSLYLSPLVFSSKSSQSNQIDESIESIETNQIDERIESIETNQIDERIESIETNQSNNLKEKDLLNENNQSLYLSPLVFSSKSSQSNQIDERIESIETNQSNNLKEKDLLNETNKSINKDNKEYSLRGAILHLGISLKEGITLRYGGIRKMMKNSNQNKSEYSSPNLKKVENNSVLKKTEDEKTSKVDMRMLSQDNIQNLINQLKDQKI</sequence>
<dbReference type="Pfam" id="PF00443">
    <property type="entry name" value="UCH"/>
    <property type="match status" value="1"/>
</dbReference>
<gene>
    <name evidence="6" type="ORF">M0811_07531</name>
</gene>
<dbReference type="PANTHER" id="PTHR23080:SF141">
    <property type="entry name" value="TRANSPOSASE HELIX-TURN-HELIX DOMAIN-CONTAINING PROTEIN"/>
    <property type="match status" value="1"/>
</dbReference>
<dbReference type="EMBL" id="JAPDFW010000066">
    <property type="protein sequence ID" value="KAJ5075180.1"/>
    <property type="molecule type" value="Genomic_DNA"/>
</dbReference>
<dbReference type="PANTHER" id="PTHR23080">
    <property type="entry name" value="THAP DOMAIN PROTEIN"/>
    <property type="match status" value="1"/>
</dbReference>
<accession>A0A9Q0LNU0</accession>
<feature type="domain" description="Peptidase C19 ubiquitin carboxyl-terminal hydrolase" evidence="4">
    <location>
        <begin position="426"/>
        <end position="727"/>
    </location>
</feature>
<organism evidence="6 7">
    <name type="scientific">Anaeramoeba ignava</name>
    <name type="common">Anaerobic marine amoeba</name>
    <dbReference type="NCBI Taxonomy" id="1746090"/>
    <lineage>
        <taxon>Eukaryota</taxon>
        <taxon>Metamonada</taxon>
        <taxon>Anaeramoebidae</taxon>
        <taxon>Anaeramoeba</taxon>
    </lineage>
</organism>
<dbReference type="Gene3D" id="3.90.70.10">
    <property type="entry name" value="Cysteine proteinases"/>
    <property type="match status" value="1"/>
</dbReference>
<dbReference type="InterPro" id="IPR001394">
    <property type="entry name" value="Peptidase_C19_UCH"/>
</dbReference>
<protein>
    <submittedName>
        <fullName evidence="6">Thap domain protein</fullName>
    </submittedName>
</protein>
<feature type="compositionally biased region" description="Polar residues" evidence="3">
    <location>
        <begin position="1116"/>
        <end position="1136"/>
    </location>
</feature>
<dbReference type="GO" id="GO:0046872">
    <property type="term" value="F:metal ion binding"/>
    <property type="evidence" value="ECO:0007669"/>
    <property type="project" value="UniProtKB-KW"/>
</dbReference>
<evidence type="ECO:0000313" key="6">
    <source>
        <dbReference type="EMBL" id="KAJ5075180.1"/>
    </source>
</evidence>
<feature type="compositionally biased region" description="Basic residues" evidence="3">
    <location>
        <begin position="641"/>
        <end position="654"/>
    </location>
</feature>
<proteinExistence type="predicted"/>
<name>A0A9Q0LNU0_ANAIG</name>
<dbReference type="SUPFAM" id="SSF54001">
    <property type="entry name" value="Cysteine proteinases"/>
    <property type="match status" value="1"/>
</dbReference>
<dbReference type="GO" id="GO:0004843">
    <property type="term" value="F:cysteine-type deubiquitinase activity"/>
    <property type="evidence" value="ECO:0007669"/>
    <property type="project" value="InterPro"/>
</dbReference>
<feature type="region of interest" description="Disordered" evidence="3">
    <location>
        <begin position="1116"/>
        <end position="1142"/>
    </location>
</feature>
<feature type="compositionally biased region" description="Basic and acidic residues" evidence="3">
    <location>
        <begin position="655"/>
        <end position="672"/>
    </location>
</feature>